<sequence length="328" mass="36692">MTPFEPANGLRNPHLQTLLPRFLRRKPLFTPVTQRIETPDGDFLDLAWTAAPDTCRVEQPVMVLFHGLEGSFRSPYANGLLHAAHNQGWLGVMMHFRGCSGEINRHPRSYHSGETSDARFFLRWLREKLPSQPFFAVGVSLGGNMLVNYLAETGTSSDLLAAQAISPPLDLAACSARIEQGFSRVYQQYLLGSMKRTLSQKLAVLPGAMPLSPDQAEQIRTLRQFDDMVTAPLHGFADAEDYYQRCSGLTKLTDITTPLRIIHAKDDPFMTEAVIPAQPLPAHIVYDLCPYGGHVGFVTGSWRRPDFWLETTVPEWFSPFLPADADHD</sequence>
<gene>
    <name evidence="4" type="ORF">ABT57_20580</name>
</gene>
<comment type="similarity">
    <text evidence="1">Belongs to the AB hydrolase superfamily. AB hydrolase 4 family.</text>
</comment>
<evidence type="ECO:0000313" key="4">
    <source>
        <dbReference type="EMBL" id="KLV05616.1"/>
    </source>
</evidence>
<accession>A0A0J1H1C3</accession>
<feature type="active site" description="Charge relay system" evidence="2">
    <location>
        <position position="267"/>
    </location>
</feature>
<feature type="active site" description="Charge relay system" evidence="2">
    <location>
        <position position="140"/>
    </location>
</feature>
<comment type="caution">
    <text evidence="4">The sequence shown here is derived from an EMBL/GenBank/DDBJ whole genome shotgun (WGS) entry which is preliminary data.</text>
</comment>
<dbReference type="SUPFAM" id="SSF53474">
    <property type="entry name" value="alpha/beta-Hydrolases"/>
    <property type="match status" value="1"/>
</dbReference>
<feature type="active site" description="Charge relay system" evidence="2">
    <location>
        <position position="294"/>
    </location>
</feature>
<dbReference type="AlphaFoldDB" id="A0A0J1H1C3"/>
<dbReference type="EMBL" id="LDOU01000024">
    <property type="protein sequence ID" value="KLV05616.1"/>
    <property type="molecule type" value="Genomic_DNA"/>
</dbReference>
<evidence type="ECO:0000313" key="5">
    <source>
        <dbReference type="Proteomes" id="UP000035909"/>
    </source>
</evidence>
<proteinExistence type="inferred from homology"/>
<dbReference type="PATRIC" id="fig|320778.3.peg.4426"/>
<protein>
    <submittedName>
        <fullName evidence="4">Hydrolase</fullName>
    </submittedName>
</protein>
<dbReference type="GO" id="GO:0047372">
    <property type="term" value="F:monoacylglycerol lipase activity"/>
    <property type="evidence" value="ECO:0007669"/>
    <property type="project" value="TreeGrafter"/>
</dbReference>
<name>A0A0J1H1C3_9GAMM</name>
<keyword evidence="5" id="KW-1185">Reference proteome</keyword>
<dbReference type="InterPro" id="IPR000073">
    <property type="entry name" value="AB_hydrolase_1"/>
</dbReference>
<dbReference type="Proteomes" id="UP000035909">
    <property type="component" value="Unassembled WGS sequence"/>
</dbReference>
<dbReference type="PANTHER" id="PTHR10794">
    <property type="entry name" value="ABHYDROLASE DOMAIN-CONTAINING PROTEIN"/>
    <property type="match status" value="1"/>
</dbReference>
<dbReference type="FunFam" id="3.40.50.1820:FF:000080">
    <property type="entry name" value="Alpha/beta hydrolase"/>
    <property type="match status" value="1"/>
</dbReference>
<dbReference type="STRING" id="320778.ABT57_20580"/>
<reference evidence="4 5" key="1">
    <citation type="submission" date="2015-05" db="EMBL/GenBank/DDBJ databases">
        <title>Photobacterium galathea sp. nov.</title>
        <authorList>
            <person name="Machado H."/>
            <person name="Gram L."/>
        </authorList>
    </citation>
    <scope>NUCLEOTIDE SEQUENCE [LARGE SCALE GENOMIC DNA]</scope>
    <source>
        <strain evidence="4 5">DSM 22954</strain>
    </source>
</reference>
<evidence type="ECO:0000256" key="1">
    <source>
        <dbReference type="ARBA" id="ARBA00010884"/>
    </source>
</evidence>
<dbReference type="GO" id="GO:0034338">
    <property type="term" value="F:short-chain carboxylesterase activity"/>
    <property type="evidence" value="ECO:0007669"/>
    <property type="project" value="TreeGrafter"/>
</dbReference>
<dbReference type="InterPro" id="IPR012020">
    <property type="entry name" value="ABHD4"/>
</dbReference>
<organism evidence="4 5">
    <name type="scientific">Photobacterium ganghwense</name>
    <dbReference type="NCBI Taxonomy" id="320778"/>
    <lineage>
        <taxon>Bacteria</taxon>
        <taxon>Pseudomonadati</taxon>
        <taxon>Pseudomonadota</taxon>
        <taxon>Gammaproteobacteria</taxon>
        <taxon>Vibrionales</taxon>
        <taxon>Vibrionaceae</taxon>
        <taxon>Photobacterium</taxon>
    </lineage>
</organism>
<dbReference type="OrthoDB" id="332676at2"/>
<dbReference type="InterPro" id="IPR050960">
    <property type="entry name" value="AB_hydrolase_4_sf"/>
</dbReference>
<dbReference type="Gene3D" id="3.40.50.1820">
    <property type="entry name" value="alpha/beta hydrolase"/>
    <property type="match status" value="1"/>
</dbReference>
<dbReference type="RefSeq" id="WP_047887139.1">
    <property type="nucleotide sequence ID" value="NZ_CP071325.1"/>
</dbReference>
<keyword evidence="4" id="KW-0378">Hydrolase</keyword>
<dbReference type="NCBIfam" id="NF008218">
    <property type="entry name" value="PRK10985.1"/>
    <property type="match status" value="1"/>
</dbReference>
<dbReference type="PANTHER" id="PTHR10794:SF94">
    <property type="entry name" value="ESTERASE YHET-RELATED"/>
    <property type="match status" value="1"/>
</dbReference>
<dbReference type="Pfam" id="PF00561">
    <property type="entry name" value="Abhydrolase_1"/>
    <property type="match status" value="1"/>
</dbReference>
<dbReference type="PIRSF" id="PIRSF005211">
    <property type="entry name" value="Ab_hydro_YheT"/>
    <property type="match status" value="1"/>
</dbReference>
<evidence type="ECO:0000259" key="3">
    <source>
        <dbReference type="Pfam" id="PF00561"/>
    </source>
</evidence>
<evidence type="ECO:0000256" key="2">
    <source>
        <dbReference type="PIRSR" id="PIRSR005211-1"/>
    </source>
</evidence>
<feature type="domain" description="AB hydrolase-1" evidence="3">
    <location>
        <begin position="60"/>
        <end position="274"/>
    </location>
</feature>
<dbReference type="InterPro" id="IPR029058">
    <property type="entry name" value="AB_hydrolase_fold"/>
</dbReference>